<dbReference type="InterPro" id="IPR003826">
    <property type="entry name" value="AdoMetDC_fam_prok"/>
</dbReference>
<dbReference type="SUPFAM" id="SSF56276">
    <property type="entry name" value="S-adenosylmethionine decarboxylase"/>
    <property type="match status" value="1"/>
</dbReference>
<keyword evidence="7" id="KW-0865">Zymogen</keyword>
<dbReference type="GO" id="GO:0008295">
    <property type="term" value="P:spermidine biosynthetic process"/>
    <property type="evidence" value="ECO:0007669"/>
    <property type="project" value="UniProtKB-KW"/>
</dbReference>
<dbReference type="AlphaFoldDB" id="A0A345P7E4"/>
<reference evidence="11 12" key="1">
    <citation type="submission" date="2018-07" db="EMBL/GenBank/DDBJ databases">
        <title>Genome sequencing of Moraxellaceae gen. HYN0046.</title>
        <authorList>
            <person name="Kim M."/>
            <person name="Yi H."/>
        </authorList>
    </citation>
    <scope>NUCLEOTIDE SEQUENCE [LARGE SCALE GENOMIC DNA]</scope>
    <source>
        <strain evidence="11 12">HYN0046</strain>
    </source>
</reference>
<keyword evidence="3" id="KW-0210">Decarboxylase</keyword>
<evidence type="ECO:0000256" key="5">
    <source>
        <dbReference type="ARBA" id="ARBA00023066"/>
    </source>
</evidence>
<evidence type="ECO:0000256" key="9">
    <source>
        <dbReference type="ARBA" id="ARBA00023270"/>
    </source>
</evidence>
<keyword evidence="12" id="KW-1185">Reference proteome</keyword>
<evidence type="ECO:0000256" key="3">
    <source>
        <dbReference type="ARBA" id="ARBA00022793"/>
    </source>
</evidence>
<dbReference type="PANTHER" id="PTHR33866">
    <property type="entry name" value="S-ADENOSYLMETHIONINE DECARBOXYLASE PROENZYME"/>
    <property type="match status" value="1"/>
</dbReference>
<dbReference type="Pfam" id="PF02675">
    <property type="entry name" value="AdoMet_dc"/>
    <property type="match status" value="1"/>
</dbReference>
<sequence length="121" mass="13507">MDGIHLIADLYDCQCPLPLIETLTTLEPCMVTAAKDADMQVVGVRFHQFQPVGVTGVVLLAESHVAVHTWPERAYVTLDVYVCNHTGDNQSKAECLFEALIQLFNPKHAERVQVKRGSRFV</sequence>
<keyword evidence="2" id="KW-0949">S-adenosyl-L-methionine</keyword>
<evidence type="ECO:0000256" key="10">
    <source>
        <dbReference type="ARBA" id="ARBA00023317"/>
    </source>
</evidence>
<evidence type="ECO:0000313" key="11">
    <source>
        <dbReference type="EMBL" id="AXI03203.1"/>
    </source>
</evidence>
<dbReference type="Proteomes" id="UP000253940">
    <property type="component" value="Chromosome"/>
</dbReference>
<dbReference type="InterPro" id="IPR042284">
    <property type="entry name" value="AdoMetDC_N"/>
</dbReference>
<proteinExistence type="predicted"/>
<evidence type="ECO:0000256" key="2">
    <source>
        <dbReference type="ARBA" id="ARBA00022691"/>
    </source>
</evidence>
<dbReference type="PANTHER" id="PTHR33866:SF2">
    <property type="entry name" value="S-ADENOSYLMETHIONINE DECARBOXYLASE PROENZYME"/>
    <property type="match status" value="1"/>
</dbReference>
<evidence type="ECO:0000256" key="6">
    <source>
        <dbReference type="ARBA" id="ARBA00023115"/>
    </source>
</evidence>
<gene>
    <name evidence="11" type="primary">speD</name>
    <name evidence="11" type="ORF">HYN46_10355</name>
</gene>
<keyword evidence="4" id="KW-0068">Autocatalytic cleavage</keyword>
<evidence type="ECO:0000256" key="8">
    <source>
        <dbReference type="ARBA" id="ARBA00023239"/>
    </source>
</evidence>
<dbReference type="InterPro" id="IPR017716">
    <property type="entry name" value="S-AdoMet_deCOase_pro-enz"/>
</dbReference>
<comment type="cofactor">
    <cofactor evidence="1">
        <name>pyruvate</name>
        <dbReference type="ChEBI" id="CHEBI:15361"/>
    </cofactor>
</comment>
<dbReference type="Gene3D" id="3.30.160.750">
    <property type="match status" value="1"/>
</dbReference>
<keyword evidence="9" id="KW-0704">Schiff base</keyword>
<dbReference type="InterPro" id="IPR016067">
    <property type="entry name" value="S-AdoMet_deCO2ase_core"/>
</dbReference>
<dbReference type="Gene3D" id="3.30.360.110">
    <property type="entry name" value="S-adenosylmethionine decarboxylase domain"/>
    <property type="match status" value="1"/>
</dbReference>
<dbReference type="EMBL" id="CP031222">
    <property type="protein sequence ID" value="AXI03203.1"/>
    <property type="molecule type" value="Genomic_DNA"/>
</dbReference>
<dbReference type="InterPro" id="IPR042286">
    <property type="entry name" value="AdoMetDC_C"/>
</dbReference>
<dbReference type="KEGG" id="mbah:HYN46_10355"/>
<dbReference type="OrthoDB" id="278697at2"/>
<evidence type="ECO:0000313" key="12">
    <source>
        <dbReference type="Proteomes" id="UP000253940"/>
    </source>
</evidence>
<keyword evidence="5" id="KW-0745">Spermidine biosynthesis</keyword>
<evidence type="ECO:0000256" key="7">
    <source>
        <dbReference type="ARBA" id="ARBA00023145"/>
    </source>
</evidence>
<dbReference type="EC" id="4.1.1.50" evidence="11"/>
<keyword evidence="6" id="KW-0620">Polyamine biosynthesis</keyword>
<name>A0A345P7E4_9GAMM</name>
<keyword evidence="8 11" id="KW-0456">Lyase</keyword>
<protein>
    <submittedName>
        <fullName evidence="11">Adenosylmethionine decarboxylase</fullName>
        <ecNumber evidence="11">4.1.1.50</ecNumber>
    </submittedName>
</protein>
<dbReference type="NCBIfam" id="TIGR03330">
    <property type="entry name" value="SAM_DCase_Bsu"/>
    <property type="match status" value="1"/>
</dbReference>
<organism evidence="11 12">
    <name type="scientific">Aquirhabdus parva</name>
    <dbReference type="NCBI Taxonomy" id="2283318"/>
    <lineage>
        <taxon>Bacteria</taxon>
        <taxon>Pseudomonadati</taxon>
        <taxon>Pseudomonadota</taxon>
        <taxon>Gammaproteobacteria</taxon>
        <taxon>Moraxellales</taxon>
        <taxon>Moraxellaceae</taxon>
        <taxon>Aquirhabdus</taxon>
    </lineage>
</organism>
<keyword evidence="10" id="KW-0670">Pyruvate</keyword>
<dbReference type="GO" id="GO:0004014">
    <property type="term" value="F:adenosylmethionine decarboxylase activity"/>
    <property type="evidence" value="ECO:0007669"/>
    <property type="project" value="UniProtKB-EC"/>
</dbReference>
<evidence type="ECO:0000256" key="4">
    <source>
        <dbReference type="ARBA" id="ARBA00022813"/>
    </source>
</evidence>
<accession>A0A345P7E4</accession>
<dbReference type="GO" id="GO:0005829">
    <property type="term" value="C:cytosol"/>
    <property type="evidence" value="ECO:0007669"/>
    <property type="project" value="TreeGrafter"/>
</dbReference>
<evidence type="ECO:0000256" key="1">
    <source>
        <dbReference type="ARBA" id="ARBA00001928"/>
    </source>
</evidence>